<keyword evidence="2" id="KW-1185">Reference proteome</keyword>
<evidence type="ECO:0000313" key="1">
    <source>
        <dbReference type="EMBL" id="GAU22068.1"/>
    </source>
</evidence>
<sequence length="86" mass="9853">MKLFSLLGKFQTSTAFENKRIREVIRCGYMVVVVWLEHEEEERKCLKMMGGIGTMRISTNDGVVIVRVERWVCVEKKTSVVEVTGG</sequence>
<proteinExistence type="predicted"/>
<reference evidence="2" key="1">
    <citation type="journal article" date="2017" name="Front. Plant Sci.">
        <title>Climate Clever Clovers: New Paradigm to Reduce the Environmental Footprint of Ruminants by Breeding Low Methanogenic Forages Utilizing Haplotype Variation.</title>
        <authorList>
            <person name="Kaur P."/>
            <person name="Appels R."/>
            <person name="Bayer P.E."/>
            <person name="Keeble-Gagnere G."/>
            <person name="Wang J."/>
            <person name="Hirakawa H."/>
            <person name="Shirasawa K."/>
            <person name="Vercoe P."/>
            <person name="Stefanova K."/>
            <person name="Durmic Z."/>
            <person name="Nichols P."/>
            <person name="Revell C."/>
            <person name="Isobe S.N."/>
            <person name="Edwards D."/>
            <person name="Erskine W."/>
        </authorList>
    </citation>
    <scope>NUCLEOTIDE SEQUENCE [LARGE SCALE GENOMIC DNA]</scope>
    <source>
        <strain evidence="2">cv. Daliak</strain>
    </source>
</reference>
<dbReference type="AlphaFoldDB" id="A0A2Z6LVM0"/>
<dbReference type="Proteomes" id="UP000242715">
    <property type="component" value="Unassembled WGS sequence"/>
</dbReference>
<evidence type="ECO:0000313" key="2">
    <source>
        <dbReference type="Proteomes" id="UP000242715"/>
    </source>
</evidence>
<gene>
    <name evidence="1" type="ORF">TSUD_309720</name>
</gene>
<accession>A0A2Z6LVM0</accession>
<organism evidence="1 2">
    <name type="scientific">Trifolium subterraneum</name>
    <name type="common">Subterranean clover</name>
    <dbReference type="NCBI Taxonomy" id="3900"/>
    <lineage>
        <taxon>Eukaryota</taxon>
        <taxon>Viridiplantae</taxon>
        <taxon>Streptophyta</taxon>
        <taxon>Embryophyta</taxon>
        <taxon>Tracheophyta</taxon>
        <taxon>Spermatophyta</taxon>
        <taxon>Magnoliopsida</taxon>
        <taxon>eudicotyledons</taxon>
        <taxon>Gunneridae</taxon>
        <taxon>Pentapetalae</taxon>
        <taxon>rosids</taxon>
        <taxon>fabids</taxon>
        <taxon>Fabales</taxon>
        <taxon>Fabaceae</taxon>
        <taxon>Papilionoideae</taxon>
        <taxon>50 kb inversion clade</taxon>
        <taxon>NPAAA clade</taxon>
        <taxon>Hologalegina</taxon>
        <taxon>IRL clade</taxon>
        <taxon>Trifolieae</taxon>
        <taxon>Trifolium</taxon>
    </lineage>
</organism>
<dbReference type="EMBL" id="DF973241">
    <property type="protein sequence ID" value="GAU22068.1"/>
    <property type="molecule type" value="Genomic_DNA"/>
</dbReference>
<name>A0A2Z6LVM0_TRISU</name>
<protein>
    <submittedName>
        <fullName evidence="1">Uncharacterized protein</fullName>
    </submittedName>
</protein>